<dbReference type="EMBL" id="ASPP01025270">
    <property type="protein sequence ID" value="ETO08191.1"/>
    <property type="molecule type" value="Genomic_DNA"/>
</dbReference>
<reference evidence="2 3" key="1">
    <citation type="journal article" date="2013" name="Curr. Biol.">
        <title>The Genome of the Foraminiferan Reticulomyxa filosa.</title>
        <authorList>
            <person name="Glockner G."/>
            <person name="Hulsmann N."/>
            <person name="Schleicher M."/>
            <person name="Noegel A.A."/>
            <person name="Eichinger L."/>
            <person name="Gallinger C."/>
            <person name="Pawlowski J."/>
            <person name="Sierra R."/>
            <person name="Euteneuer U."/>
            <person name="Pillet L."/>
            <person name="Moustafa A."/>
            <person name="Platzer M."/>
            <person name="Groth M."/>
            <person name="Szafranski K."/>
            <person name="Schliwa M."/>
        </authorList>
    </citation>
    <scope>NUCLEOTIDE SEQUENCE [LARGE SCALE GENOMIC DNA]</scope>
</reference>
<gene>
    <name evidence="2" type="ORF">RFI_29199</name>
</gene>
<comment type="caution">
    <text evidence="2">The sequence shown here is derived from an EMBL/GenBank/DDBJ whole genome shotgun (WGS) entry which is preliminary data.</text>
</comment>
<protein>
    <recommendedName>
        <fullName evidence="4">Transmembrane protein</fullName>
    </recommendedName>
</protein>
<evidence type="ECO:0008006" key="4">
    <source>
        <dbReference type="Google" id="ProtNLM"/>
    </source>
</evidence>
<feature type="transmembrane region" description="Helical" evidence="1">
    <location>
        <begin position="20"/>
        <end position="43"/>
    </location>
</feature>
<sequence length="154" mass="18580">MCKYYFVYTDFLLLQRFFPIHSYVSICGQFSLVLYSISFVIILRFNLSYFQKEIDKENMFKLKFFYFVVSQSNLLQIIVYKFTQKYFLNVYFSIRKKDMRTFESNDRAYNFKTSIQEFVRKKRPVLNEKCAIKISDKSNTEATNILKVALSHNT</sequence>
<name>X6M3I1_RETFI</name>
<keyword evidence="1" id="KW-0472">Membrane</keyword>
<dbReference type="Proteomes" id="UP000023152">
    <property type="component" value="Unassembled WGS sequence"/>
</dbReference>
<evidence type="ECO:0000313" key="3">
    <source>
        <dbReference type="Proteomes" id="UP000023152"/>
    </source>
</evidence>
<proteinExistence type="predicted"/>
<keyword evidence="1" id="KW-1133">Transmembrane helix</keyword>
<evidence type="ECO:0000256" key="1">
    <source>
        <dbReference type="SAM" id="Phobius"/>
    </source>
</evidence>
<dbReference type="AlphaFoldDB" id="X6M3I1"/>
<evidence type="ECO:0000313" key="2">
    <source>
        <dbReference type="EMBL" id="ETO08191.1"/>
    </source>
</evidence>
<accession>X6M3I1</accession>
<keyword evidence="1" id="KW-0812">Transmembrane</keyword>
<keyword evidence="3" id="KW-1185">Reference proteome</keyword>
<organism evidence="2 3">
    <name type="scientific">Reticulomyxa filosa</name>
    <dbReference type="NCBI Taxonomy" id="46433"/>
    <lineage>
        <taxon>Eukaryota</taxon>
        <taxon>Sar</taxon>
        <taxon>Rhizaria</taxon>
        <taxon>Retaria</taxon>
        <taxon>Foraminifera</taxon>
        <taxon>Monothalamids</taxon>
        <taxon>Reticulomyxidae</taxon>
        <taxon>Reticulomyxa</taxon>
    </lineage>
</organism>